<dbReference type="Pfam" id="PF13771">
    <property type="entry name" value="zf-HC5HC2H"/>
    <property type="match status" value="1"/>
</dbReference>
<dbReference type="PROSITE" id="PS50280">
    <property type="entry name" value="SET"/>
    <property type="match status" value="1"/>
</dbReference>
<dbReference type="InterPro" id="IPR036910">
    <property type="entry name" value="HMG_box_dom_sf"/>
</dbReference>
<dbReference type="InterPro" id="IPR003889">
    <property type="entry name" value="FYrich_C"/>
</dbReference>
<evidence type="ECO:0000256" key="3">
    <source>
        <dbReference type="ARBA" id="ARBA00022603"/>
    </source>
</evidence>
<proteinExistence type="predicted"/>
<sequence>AKWPANTGATMDDGFQQKKNRLDSLSSRIARGNAQARATTRDDPRKCKGCASELAPNTVGDSCSTCSSPAASNSSGGPTHSTKKCCPVCGLGVLTVSSFLTCGVCRKWIHAECDRSIESDPDDYTCAACRQSPIVGNDAMLGVAAVDSPLADAEASNQGSIQGGVGSLLGSMRSSSVAGSIGGESGRFSQRERRMSGSSESSSYSARNSPSFDPNACSEDDDEFRPGSGRGGSSSRGGRGGKKKPGGRGGTLMKTRSGGKPPSGVFLDRLGKTERGKRGKGRGAGKSAGASSGKGSGAGSRGGGVRRTSTSGRGGGVVGGVSQQVNNMLLAAAAGGNNQIFTALLQYQHAQAMQAGKPAKTSDEAPCSSAAIDSGRGEKEDEYTRTVVIEKEDDGFFSSAPLCLVCGSIGVRAEQSMVACSGCAHSFHTYCVGLHEKMNTTIKDRGWRCLDCTICEGCGTNTDESKLIMCEECDVAYHMYCLNPPLERAPPGPWRCQWCAKCKRCNMRVANSGELTKEGLCYPCLSLRKCPKCNKLYQLNENIIRCSQCFKWYHGACEDLHNEEMLENAALNKMRCSTCRPNSGRGLSSMNDGNIVICDNVALNKCADEVLKSKMMPQLFRANSFTDSAGGTSALAGLLGEFRSGGSIDSHYGSMDDDGPDEDGMGGGLSSLINFGPGSRGGRGGGRGGGAGRGRLLKMGVGGFFVKQPKSKQPVVEKNENGEIDPNELTKKVKMTRKPRRSQLEDFYPSQIQEAFFGIRPVDGKALADIEVPEPVMEEYRAPRTVTDPFQMGFKLSAAATESLRRDIEENSMLDNLNLNEMMNPDEDFNFDDWLDDEDDDLNDALDFMKDDTESSQPKPEPDDGMGSQMPPQPGHHQMQQQQHAMGMPTGFGPPGGMMIKLEPGLMHPHQMMQHPHAMMGPGGMMIKQEPGMMRPESSMSGGSLMAAPVGAAHAGERVSASQAATERWEEDEPLGDKATKAAVLYVNINFPNQRRDMPDWSERAKFIHKTWRSLSSDDRQIYVQKARHNRAQREKVPRPRGPRNPQLGAPGPSGIPTTGQVAMRMAAGAGAMPPGSFPMQAAMGNARPPMPPGITQQPPSVSHLPPELQQQYESMRKAATEYNQKEEALAKELAALRTTKKKLGAKLRQIQKVETAKALAQAVAAAQAAGIEPPTEVPQTGALNQMERETYDKAIVQTPLTVKELDDAKRIAKAHLQAMHSFEANHRIMSEHVIAQQAAAAASGGSAGPTVGGMLSASMGGRPGMGMTLAGPHGFQQMVPPQHVPFSQMMGQERSFQLGGLGSGGGGGGMMGSRMGPMASSRWGPALLRSSVLGSVRYDQIQTTEERDVYECLDEMIGKISYDFDGPPPMMQQQQQMGGFPGGGNSLKRMLDPMAPPLMGMNSMMQGDDGAPKQKKKRQMQKKTTNPREGQDYDTCLQRMKDALAACPPLTRKAIEPVARNESSPFNWPGMSELDRIPESNCGLGKLTLPFALDVYKNIRHVPPPSEVSMAKLMPNVRMSLLYQMAGASSCSSPCTPLLVRDEGDISSPSTSHGAANVSNAAGAASDVIRNLVNGVEKKRRVLRCLAKANESSFPPTDPHRIAFKESKKEDDEEIEVAIEIEERCAPGPSGMGGESSSANSTSSQACRDEITKDLLQKLQKMLETKKPIDDYQMDTPPQSPTGVDHHMDVKPAPLGFLSHRCRACANVISGGAIATAYRQSMSLLGLTPSDDGKDDSVTFCTLKCYYSFVANAKVALSPGQLDAAQDHVDDLTYSRLKQISADSFARSINQNSMAGVKPETPAGVAIAQQLGTAGAAGLVGGMGGRGPMAPPGPPPPTPLGGGTPDVTSPRENKFGALMDDPPPRKENIHVIRCSDLAKLDDSSRKERARAAGEDWKKYDQEIMNSYIRIRMFKNELAMQPKMGIDFANLPHDTRKCALCGQKGDTDPTQGGRLLNYDVGVWIHANCTLWCPEVYETPNGALLNVDKALFRANYTTCCLCGLTGPTLQCYKMECQKYFHFGCANRIRGKFLKDKTFICPNHADVNPDAGANIEPLRKLYIPRDENKLLTKLFEHVDGPRLMLRLGAFTFLRLGQLLPEQLKSCHSSRFIFPLGYSAHRMYWSPFDARKRVKFSLSITEHEGKPLFSVSMPPLRDEIVGAAIQGQPSAAQPHVWRKASAGEAWKEVLDCVNRVRLRSGSFLRSPGHSIEGESLFGLAEGVITKMTESLPGVDTLYSYTFRHGGAPVLELPLAENPSGCARCEPRLRTLIKSHRRPVPSGAKASSSEGGRGSKRTPSLYEELQMYAKASGYKGDYVKNGKWEQNGTNEQSYSAYQKMRKEWRNTVYLARSAIQGLGLYAKQDIAMDDMIIEYKGEVVRGEVCEMREKKYFAQNRGTYMFKASDECIIDATMKGGPARYINHSCDPNCRTKIMNLGPNGEEKKIIIIAARPIKANEELTYDYQFDVEDDSEKVACLCGAPNCQRWMN</sequence>
<dbReference type="SMART" id="SM00542">
    <property type="entry name" value="FYRC"/>
    <property type="match status" value="1"/>
</dbReference>
<dbReference type="SUPFAM" id="SSF57903">
    <property type="entry name" value="FYVE/PHD zinc finger"/>
    <property type="match status" value="5"/>
</dbReference>
<keyword evidence="10" id="KW-0156">Chromatin regulator</keyword>
<comment type="subcellular location">
    <subcellularLocation>
        <location evidence="1">Nucleus</location>
    </subcellularLocation>
</comment>
<keyword evidence="7" id="KW-0677">Repeat</keyword>
<evidence type="ECO:0000256" key="7">
    <source>
        <dbReference type="ARBA" id="ARBA00022737"/>
    </source>
</evidence>
<dbReference type="GO" id="GO:0008168">
    <property type="term" value="F:methyltransferase activity"/>
    <property type="evidence" value="ECO:0007669"/>
    <property type="project" value="UniProtKB-KW"/>
</dbReference>
<feature type="compositionally biased region" description="Low complexity" evidence="16">
    <location>
        <begin position="875"/>
        <end position="891"/>
    </location>
</feature>
<dbReference type="InterPro" id="IPR046341">
    <property type="entry name" value="SET_dom_sf"/>
</dbReference>
<dbReference type="GO" id="GO:0005654">
    <property type="term" value="C:nucleoplasm"/>
    <property type="evidence" value="ECO:0007669"/>
    <property type="project" value="UniProtKB-ARBA"/>
</dbReference>
<dbReference type="GO" id="GO:0032259">
    <property type="term" value="P:methylation"/>
    <property type="evidence" value="ECO:0007669"/>
    <property type="project" value="UniProtKB-KW"/>
</dbReference>
<dbReference type="Pfam" id="PF00628">
    <property type="entry name" value="PHD"/>
    <property type="match status" value="1"/>
</dbReference>
<dbReference type="InterPro" id="IPR001214">
    <property type="entry name" value="SET_dom"/>
</dbReference>
<feature type="compositionally biased region" description="Gly residues" evidence="16">
    <location>
        <begin position="284"/>
        <end position="305"/>
    </location>
</feature>
<accession>A0AAN4ZSH9</accession>
<dbReference type="InterPro" id="IPR019787">
    <property type="entry name" value="Znf_PHD-finger"/>
</dbReference>
<evidence type="ECO:0000256" key="11">
    <source>
        <dbReference type="ARBA" id="ARBA00023015"/>
    </source>
</evidence>
<keyword evidence="9" id="KW-0862">Zinc</keyword>
<dbReference type="InterPro" id="IPR001965">
    <property type="entry name" value="Znf_PHD"/>
</dbReference>
<keyword evidence="13" id="KW-0539">Nucleus</keyword>
<dbReference type="InterPro" id="IPR003888">
    <property type="entry name" value="FYrich_N"/>
</dbReference>
<evidence type="ECO:0000259" key="18">
    <source>
        <dbReference type="PROSITE" id="PS50280"/>
    </source>
</evidence>
<feature type="domain" description="SET" evidence="18">
    <location>
        <begin position="2342"/>
        <end position="2461"/>
    </location>
</feature>
<evidence type="ECO:0000256" key="8">
    <source>
        <dbReference type="ARBA" id="ARBA00022771"/>
    </source>
</evidence>
<dbReference type="CDD" id="cd15514">
    <property type="entry name" value="PHD6_KMT2C_like"/>
    <property type="match status" value="1"/>
</dbReference>
<dbReference type="GO" id="GO:0006325">
    <property type="term" value="P:chromatin organization"/>
    <property type="evidence" value="ECO:0007669"/>
    <property type="project" value="UniProtKB-KW"/>
</dbReference>
<feature type="coiled-coil region" evidence="15">
    <location>
        <begin position="1113"/>
        <end position="1140"/>
    </location>
</feature>
<dbReference type="InterPro" id="IPR003616">
    <property type="entry name" value="Post-SET_dom"/>
</dbReference>
<dbReference type="FunFam" id="3.30.40.10:FF:000002">
    <property type="entry name" value="Histone-lysine N-methyltransferase"/>
    <property type="match status" value="1"/>
</dbReference>
<name>A0AAN4ZSH9_9BILA</name>
<feature type="domain" description="Post-SET" evidence="19">
    <location>
        <begin position="2469"/>
        <end position="2485"/>
    </location>
</feature>
<dbReference type="InterPro" id="IPR011011">
    <property type="entry name" value="Znf_FYVE_PHD"/>
</dbReference>
<keyword evidence="5" id="KW-0949">S-adenosyl-L-methionine</keyword>
<dbReference type="SMART" id="SM00249">
    <property type="entry name" value="PHD"/>
    <property type="match status" value="5"/>
</dbReference>
<keyword evidence="4" id="KW-0808">Transferase</keyword>
<feature type="region of interest" description="Disordered" evidence="16">
    <location>
        <begin position="173"/>
        <end position="318"/>
    </location>
</feature>
<feature type="compositionally biased region" description="Pro residues" evidence="16">
    <location>
        <begin position="1830"/>
        <end position="1840"/>
    </location>
</feature>
<dbReference type="Pfam" id="PF00856">
    <property type="entry name" value="SET"/>
    <property type="match status" value="1"/>
</dbReference>
<feature type="region of interest" description="Disordered" evidence="16">
    <location>
        <begin position="1407"/>
        <end position="1433"/>
    </location>
</feature>
<dbReference type="Gene3D" id="1.10.30.10">
    <property type="entry name" value="High mobility group box domain"/>
    <property type="match status" value="1"/>
</dbReference>
<evidence type="ECO:0000256" key="13">
    <source>
        <dbReference type="ARBA" id="ARBA00023242"/>
    </source>
</evidence>
<keyword evidence="22" id="KW-1185">Reference proteome</keyword>
<feature type="non-terminal residue" evidence="21">
    <location>
        <position position="1"/>
    </location>
</feature>
<evidence type="ECO:0000256" key="10">
    <source>
        <dbReference type="ARBA" id="ARBA00022853"/>
    </source>
</evidence>
<dbReference type="PROSITE" id="PS51542">
    <property type="entry name" value="FYRN"/>
    <property type="match status" value="1"/>
</dbReference>
<feature type="domain" description="PHD-type" evidence="17">
    <location>
        <begin position="452"/>
        <end position="502"/>
    </location>
</feature>
<protein>
    <submittedName>
        <fullName evidence="21">Uncharacterized protein</fullName>
    </submittedName>
</protein>
<evidence type="ECO:0000259" key="17">
    <source>
        <dbReference type="PROSITE" id="PS50016"/>
    </source>
</evidence>
<dbReference type="Gene3D" id="2.170.270.10">
    <property type="entry name" value="SET domain"/>
    <property type="match status" value="1"/>
</dbReference>
<evidence type="ECO:0000256" key="14">
    <source>
        <dbReference type="PROSITE-ProRule" id="PRU00146"/>
    </source>
</evidence>
<dbReference type="SUPFAM" id="SSF82199">
    <property type="entry name" value="SET domain"/>
    <property type="match status" value="1"/>
</dbReference>
<dbReference type="GO" id="GO:0005700">
    <property type="term" value="C:polytene chromosome"/>
    <property type="evidence" value="ECO:0007669"/>
    <property type="project" value="UniProtKB-ARBA"/>
</dbReference>
<feature type="compositionally biased region" description="Low complexity" evidence="16">
    <location>
        <begin position="1636"/>
        <end position="1645"/>
    </location>
</feature>
<dbReference type="InterPro" id="IPR034732">
    <property type="entry name" value="EPHD"/>
</dbReference>
<dbReference type="PROSITE" id="PS51805">
    <property type="entry name" value="EPHD"/>
    <property type="match status" value="1"/>
</dbReference>
<dbReference type="Proteomes" id="UP001328107">
    <property type="component" value="Unassembled WGS sequence"/>
</dbReference>
<dbReference type="GO" id="GO:0008270">
    <property type="term" value="F:zinc ion binding"/>
    <property type="evidence" value="ECO:0007669"/>
    <property type="project" value="UniProtKB-KW"/>
</dbReference>
<dbReference type="CDD" id="cd15489">
    <property type="entry name" value="PHD_SF"/>
    <property type="match status" value="1"/>
</dbReference>
<dbReference type="PROSITE" id="PS50868">
    <property type="entry name" value="POST_SET"/>
    <property type="match status" value="1"/>
</dbReference>
<keyword evidence="8 14" id="KW-0863">Zinc-finger</keyword>
<evidence type="ECO:0000313" key="22">
    <source>
        <dbReference type="Proteomes" id="UP001328107"/>
    </source>
</evidence>
<dbReference type="Pfam" id="PF05964">
    <property type="entry name" value="FYRN"/>
    <property type="match status" value="1"/>
</dbReference>
<evidence type="ECO:0000256" key="4">
    <source>
        <dbReference type="ARBA" id="ARBA00022679"/>
    </source>
</evidence>
<feature type="region of interest" description="Disordered" evidence="16">
    <location>
        <begin position="2270"/>
        <end position="2294"/>
    </location>
</feature>
<dbReference type="PANTHER" id="PTHR45888">
    <property type="entry name" value="HL01030P-RELATED"/>
    <property type="match status" value="1"/>
</dbReference>
<evidence type="ECO:0000259" key="19">
    <source>
        <dbReference type="PROSITE" id="PS50868"/>
    </source>
</evidence>
<dbReference type="Pfam" id="PF05965">
    <property type="entry name" value="FYRC"/>
    <property type="match status" value="1"/>
</dbReference>
<evidence type="ECO:0000313" key="21">
    <source>
        <dbReference type="EMBL" id="GMR43572.1"/>
    </source>
</evidence>
<evidence type="ECO:0000256" key="6">
    <source>
        <dbReference type="ARBA" id="ARBA00022723"/>
    </source>
</evidence>
<dbReference type="PANTHER" id="PTHR45888:SF6">
    <property type="entry name" value="HL01030P-RELATED"/>
    <property type="match status" value="1"/>
</dbReference>
<evidence type="ECO:0000256" key="9">
    <source>
        <dbReference type="ARBA" id="ARBA00022833"/>
    </source>
</evidence>
<evidence type="ECO:0000259" key="20">
    <source>
        <dbReference type="PROSITE" id="PS51805"/>
    </source>
</evidence>
<evidence type="ECO:0000256" key="2">
    <source>
        <dbReference type="ARBA" id="ARBA00022553"/>
    </source>
</evidence>
<keyword evidence="6" id="KW-0479">Metal-binding</keyword>
<evidence type="ECO:0000256" key="16">
    <source>
        <dbReference type="SAM" id="MobiDB-lite"/>
    </source>
</evidence>
<organism evidence="21 22">
    <name type="scientific">Pristionchus mayeri</name>
    <dbReference type="NCBI Taxonomy" id="1317129"/>
    <lineage>
        <taxon>Eukaryota</taxon>
        <taxon>Metazoa</taxon>
        <taxon>Ecdysozoa</taxon>
        <taxon>Nematoda</taxon>
        <taxon>Chromadorea</taxon>
        <taxon>Rhabditida</taxon>
        <taxon>Rhabditina</taxon>
        <taxon>Diplogasteromorpha</taxon>
        <taxon>Diplogasteroidea</taxon>
        <taxon>Neodiplogasteridae</taxon>
        <taxon>Pristionchus</taxon>
    </lineage>
</organism>
<keyword evidence="12" id="KW-0804">Transcription</keyword>
<keyword evidence="3" id="KW-0489">Methyltransferase</keyword>
<dbReference type="EMBL" id="BTRK01000003">
    <property type="protein sequence ID" value="GMR43572.1"/>
    <property type="molecule type" value="Genomic_DNA"/>
</dbReference>
<dbReference type="InterPro" id="IPR013083">
    <property type="entry name" value="Znf_RING/FYVE/PHD"/>
</dbReference>
<dbReference type="PROSITE" id="PS51543">
    <property type="entry name" value="FYRC"/>
    <property type="match status" value="1"/>
</dbReference>
<feature type="region of interest" description="Disordered" evidence="16">
    <location>
        <begin position="1626"/>
        <end position="1646"/>
    </location>
</feature>
<feature type="domain" description="PHD-type" evidence="20">
    <location>
        <begin position="1935"/>
        <end position="2043"/>
    </location>
</feature>
<feature type="compositionally biased region" description="Low complexity" evidence="16">
    <location>
        <begin position="196"/>
        <end position="211"/>
    </location>
</feature>
<feature type="compositionally biased region" description="Gly residues" evidence="16">
    <location>
        <begin position="228"/>
        <end position="238"/>
    </location>
</feature>
<feature type="region of interest" description="Disordered" evidence="16">
    <location>
        <begin position="1027"/>
        <end position="1060"/>
    </location>
</feature>
<evidence type="ECO:0000256" key="12">
    <source>
        <dbReference type="ARBA" id="ARBA00023163"/>
    </source>
</evidence>
<dbReference type="SMART" id="SM00541">
    <property type="entry name" value="FYRN"/>
    <property type="match status" value="1"/>
</dbReference>
<dbReference type="SMART" id="SM00317">
    <property type="entry name" value="SET"/>
    <property type="match status" value="1"/>
</dbReference>
<evidence type="ECO:0000256" key="1">
    <source>
        <dbReference type="ARBA" id="ARBA00004123"/>
    </source>
</evidence>
<feature type="domain" description="PHD-type" evidence="17">
    <location>
        <begin position="400"/>
        <end position="455"/>
    </location>
</feature>
<dbReference type="Gene3D" id="3.30.160.360">
    <property type="match status" value="1"/>
</dbReference>
<keyword evidence="11" id="KW-0805">Transcription regulation</keyword>
<gene>
    <name evidence="21" type="ORF">PMAYCL1PPCAC_13767</name>
</gene>
<dbReference type="CDD" id="cd15513">
    <property type="entry name" value="PHD5_KMT2C_like"/>
    <property type="match status" value="1"/>
</dbReference>
<reference evidence="22" key="1">
    <citation type="submission" date="2022-10" db="EMBL/GenBank/DDBJ databases">
        <title>Genome assembly of Pristionchus species.</title>
        <authorList>
            <person name="Yoshida K."/>
            <person name="Sommer R.J."/>
        </authorList>
    </citation>
    <scope>NUCLEOTIDE SEQUENCE [LARGE SCALE GENOMIC DNA]</scope>
    <source>
        <strain evidence="22">RS5460</strain>
    </source>
</reference>
<feature type="region of interest" description="Disordered" evidence="16">
    <location>
        <begin position="1825"/>
        <end position="1868"/>
    </location>
</feature>
<feature type="region of interest" description="Disordered" evidence="16">
    <location>
        <begin position="850"/>
        <end position="896"/>
    </location>
</feature>
<dbReference type="Gene3D" id="3.30.40.10">
    <property type="entry name" value="Zinc/RING finger domain, C3HC4 (zinc finger)"/>
    <property type="match status" value="3"/>
</dbReference>
<evidence type="ECO:0000256" key="15">
    <source>
        <dbReference type="SAM" id="Coils"/>
    </source>
</evidence>
<dbReference type="SMART" id="SM00508">
    <property type="entry name" value="PostSET"/>
    <property type="match status" value="1"/>
</dbReference>
<keyword evidence="2" id="KW-0597">Phosphoprotein</keyword>
<comment type="caution">
    <text evidence="21">The sequence shown here is derived from an EMBL/GenBank/DDBJ whole genome shotgun (WGS) entry which is preliminary data.</text>
</comment>
<dbReference type="SUPFAM" id="SSF47095">
    <property type="entry name" value="HMG-box"/>
    <property type="match status" value="1"/>
</dbReference>
<feature type="region of interest" description="Disordered" evidence="16">
    <location>
        <begin position="1084"/>
        <end position="1106"/>
    </location>
</feature>
<keyword evidence="15" id="KW-0175">Coiled coil</keyword>
<dbReference type="PROSITE" id="PS50016">
    <property type="entry name" value="ZF_PHD_2"/>
    <property type="match status" value="2"/>
</dbReference>
<evidence type="ECO:0000256" key="5">
    <source>
        <dbReference type="ARBA" id="ARBA00022691"/>
    </source>
</evidence>